<protein>
    <submittedName>
        <fullName evidence="13">C6 transcription factor</fullName>
    </submittedName>
</protein>
<dbReference type="GO" id="GO:0005634">
    <property type="term" value="C:nucleus"/>
    <property type="evidence" value="ECO:0007669"/>
    <property type="project" value="UniProtKB-SubCell"/>
</dbReference>
<feature type="region of interest" description="Disordered" evidence="9">
    <location>
        <begin position="352"/>
        <end position="403"/>
    </location>
</feature>
<feature type="domain" description="Pectate lyase" evidence="11">
    <location>
        <begin position="42"/>
        <end position="251"/>
    </location>
</feature>
<evidence type="ECO:0000256" key="2">
    <source>
        <dbReference type="ARBA" id="ARBA00010980"/>
    </source>
</evidence>
<dbReference type="OrthoDB" id="4060227at2759"/>
<feature type="compositionally biased region" description="Polar residues" evidence="9">
    <location>
        <begin position="353"/>
        <end position="378"/>
    </location>
</feature>
<dbReference type="Proteomes" id="UP000781932">
    <property type="component" value="Unassembled WGS sequence"/>
</dbReference>
<dbReference type="PROSITE" id="PS51257">
    <property type="entry name" value="PROKAR_LIPOPROTEIN"/>
    <property type="match status" value="1"/>
</dbReference>
<dbReference type="EMBL" id="JAATWM020000009">
    <property type="protein sequence ID" value="KAF9878706.1"/>
    <property type="molecule type" value="Genomic_DNA"/>
</dbReference>
<dbReference type="GO" id="GO:0000272">
    <property type="term" value="P:polysaccharide catabolic process"/>
    <property type="evidence" value="ECO:0007669"/>
    <property type="project" value="UniProtKB-KW"/>
</dbReference>
<dbReference type="InterPro" id="IPR002022">
    <property type="entry name" value="Pec_lyase"/>
</dbReference>
<proteinExistence type="inferred from homology"/>
<feature type="signal peptide" evidence="10">
    <location>
        <begin position="1"/>
        <end position="17"/>
    </location>
</feature>
<keyword evidence="3" id="KW-0805">Transcription regulation</keyword>
<dbReference type="InterPro" id="IPR012334">
    <property type="entry name" value="Pectin_lyas_fold"/>
</dbReference>
<keyword evidence="6 8" id="KW-0456">Lyase</keyword>
<comment type="subcellular location">
    <subcellularLocation>
        <location evidence="1">Nucleus</location>
    </subcellularLocation>
    <subcellularLocation>
        <location evidence="8">Secreted</location>
    </subcellularLocation>
</comment>
<dbReference type="PANTHER" id="PTHR31845:SF17">
    <property type="entry name" value="ZN(II)2CYS6 TRANSCRIPTION FACTOR (EUROFUNG)"/>
    <property type="match status" value="1"/>
</dbReference>
<evidence type="ECO:0000256" key="6">
    <source>
        <dbReference type="ARBA" id="ARBA00023239"/>
    </source>
</evidence>
<evidence type="ECO:0000259" key="12">
    <source>
        <dbReference type="SMART" id="SM00906"/>
    </source>
</evidence>
<keyword evidence="4" id="KW-0238">DNA-binding</keyword>
<name>A0A9P6IDT3_9PEZI</name>
<dbReference type="InterPro" id="IPR007219">
    <property type="entry name" value="XnlR_reg_dom"/>
</dbReference>
<keyword evidence="14" id="KW-1185">Reference proteome</keyword>
<dbReference type="AlphaFoldDB" id="A0A9P6IDT3"/>
<dbReference type="GO" id="GO:0000976">
    <property type="term" value="F:transcription cis-regulatory region binding"/>
    <property type="evidence" value="ECO:0007669"/>
    <property type="project" value="TreeGrafter"/>
</dbReference>
<dbReference type="GeneID" id="62159399"/>
<dbReference type="InterPro" id="IPR051089">
    <property type="entry name" value="prtT"/>
</dbReference>
<keyword evidence="10" id="KW-0732">Signal</keyword>
<evidence type="ECO:0000313" key="13">
    <source>
        <dbReference type="EMBL" id="KAF9878706.1"/>
    </source>
</evidence>
<dbReference type="Gene3D" id="2.160.20.10">
    <property type="entry name" value="Single-stranded right-handed beta-helix, Pectin lyase-like"/>
    <property type="match status" value="1"/>
</dbReference>
<evidence type="ECO:0000259" key="11">
    <source>
        <dbReference type="SMART" id="SM00656"/>
    </source>
</evidence>
<evidence type="ECO:0000313" key="14">
    <source>
        <dbReference type="Proteomes" id="UP000781932"/>
    </source>
</evidence>
<dbReference type="Pfam" id="PF00544">
    <property type="entry name" value="Pectate_lyase_4"/>
    <property type="match status" value="1"/>
</dbReference>
<dbReference type="GO" id="GO:0005576">
    <property type="term" value="C:extracellular region"/>
    <property type="evidence" value="ECO:0007669"/>
    <property type="project" value="UniProtKB-SubCell"/>
</dbReference>
<dbReference type="GO" id="GO:0008270">
    <property type="term" value="F:zinc ion binding"/>
    <property type="evidence" value="ECO:0007669"/>
    <property type="project" value="InterPro"/>
</dbReference>
<evidence type="ECO:0000256" key="4">
    <source>
        <dbReference type="ARBA" id="ARBA00023125"/>
    </source>
</evidence>
<organism evidence="13 14">
    <name type="scientific">Colletotrichum karsti</name>
    <dbReference type="NCBI Taxonomy" id="1095194"/>
    <lineage>
        <taxon>Eukaryota</taxon>
        <taxon>Fungi</taxon>
        <taxon>Dikarya</taxon>
        <taxon>Ascomycota</taxon>
        <taxon>Pezizomycotina</taxon>
        <taxon>Sordariomycetes</taxon>
        <taxon>Hypocreomycetidae</taxon>
        <taxon>Glomerellales</taxon>
        <taxon>Glomerellaceae</taxon>
        <taxon>Colletotrichum</taxon>
        <taxon>Colletotrichum boninense species complex</taxon>
    </lineage>
</organism>
<evidence type="ECO:0000256" key="7">
    <source>
        <dbReference type="ARBA" id="ARBA00023242"/>
    </source>
</evidence>
<dbReference type="GO" id="GO:0000981">
    <property type="term" value="F:DNA-binding transcription factor activity, RNA polymerase II-specific"/>
    <property type="evidence" value="ECO:0007669"/>
    <property type="project" value="TreeGrafter"/>
</dbReference>
<dbReference type="SMART" id="SM00906">
    <property type="entry name" value="Fungal_trans"/>
    <property type="match status" value="1"/>
</dbReference>
<comment type="similarity">
    <text evidence="2 8">Belongs to the polysaccharide lyase 1 family.</text>
</comment>
<feature type="compositionally biased region" description="Polar residues" evidence="9">
    <location>
        <begin position="386"/>
        <end position="400"/>
    </location>
</feature>
<evidence type="ECO:0000256" key="5">
    <source>
        <dbReference type="ARBA" id="ARBA00023163"/>
    </source>
</evidence>
<dbReference type="RefSeq" id="XP_038748167.1">
    <property type="nucleotide sequence ID" value="XM_038886325.1"/>
</dbReference>
<reference evidence="13" key="1">
    <citation type="submission" date="2020-03" db="EMBL/GenBank/DDBJ databases">
        <authorList>
            <person name="He L."/>
        </authorList>
    </citation>
    <scope>NUCLEOTIDE SEQUENCE</scope>
    <source>
        <strain evidence="13">CkLH20</strain>
    </source>
</reference>
<keyword evidence="8" id="KW-0624">Polysaccharide degradation</keyword>
<evidence type="ECO:0000256" key="10">
    <source>
        <dbReference type="SAM" id="SignalP"/>
    </source>
</evidence>
<feature type="chain" id="PRO_5040261245" evidence="10">
    <location>
        <begin position="18"/>
        <end position="912"/>
    </location>
</feature>
<accession>A0A9P6IDT3</accession>
<evidence type="ECO:0000256" key="8">
    <source>
        <dbReference type="RuleBase" id="RU361173"/>
    </source>
</evidence>
<gene>
    <name evidence="13" type="ORF">CkaCkLH20_03606</name>
</gene>
<sequence>MKASLLFFCSLLGLALAQSCPDPGVNGFASAAGGTTGGGNAAAVTVTNANDLKTAAKASGARVIIVKGKIDTQGAVDVASDKTIRGQDSTATIIGGFNLKGVSNIIIKNLNIQAGGSVDTIASRNSHHVWYDHLNIWDAGDGLLDITQESDYQTVSWCKFWYSSKTGDHRLASLVGSGGGDHPEDEGKLRVTYHHNWWAENVDQRMPRVMYGEGHIYNNFFNSPGNTYCVGFGSYGSVLIQNNYFKDVKNPHQFMYDVYAYSAASGNVYDKTSGAQQTGKLGSRNVAGQEWATAAPVSPPYSYSLDSASGVPDLVKKCAGPRYNEAVVQDIESLHNTLKEIAKKVGLPEPAALQSTNLRGSTDSPSLHGRSASTTNGNGYRLGVSGQDNNHGPSCDNSPKISPEDENLPHVPIHSLYALTKLRALRSPDAPEGHSTALDDFIARGALRLDDAERLFRLYRDRLDPFMYGVGCKYQQLEELRRRSSILTAATLTVAALHDPQANGIYGVCSSEFRRLTERSMFDRRVDRDYLRAMCVASYWLSDVSWMLSGYAIRRAAECNLHNSYTRAIEDKSEEAADGARLWYILNICDQHLATLYGRPAIVQEDSSMQKWEAFLASPVANEQDKRLSSQVALLGIIGSIRELFGPDKGQPTPRAYVHQITQFNKELDHWLNHWLGTIPEESEHIGRFPRKGAKLHFHFAKLHLYSHIFRGLSGDNPIPYHFLDCAATAISVATSTINFILTDPDIAAGVVGMPSYLHCMTAFACMFLIKVAVKYGGDLIEPDRVWDMTTSLVRHFRSLPAGRWHLANLMAPGLERMAATLKRSQTGELNHLTETLPVGNGINGAIDPQLGAPSTDGTFIGSEGEFFFDYDMSFGLSPVFNFDLSSLNTENPSMAPQEFSNVNYQMAQPNT</sequence>
<comment type="caution">
    <text evidence="13">The sequence shown here is derived from an EMBL/GenBank/DDBJ whole genome shotgun (WGS) entry which is preliminary data.</text>
</comment>
<feature type="domain" description="Xylanolytic transcriptional activator regulatory" evidence="12">
    <location>
        <begin position="545"/>
        <end position="619"/>
    </location>
</feature>
<dbReference type="InterPro" id="IPR011050">
    <property type="entry name" value="Pectin_lyase_fold/virulence"/>
</dbReference>
<keyword evidence="5" id="KW-0804">Transcription</keyword>
<dbReference type="PANTHER" id="PTHR31845">
    <property type="entry name" value="FINGER DOMAIN PROTEIN, PUTATIVE-RELATED"/>
    <property type="match status" value="1"/>
</dbReference>
<evidence type="ECO:0000256" key="1">
    <source>
        <dbReference type="ARBA" id="ARBA00004123"/>
    </source>
</evidence>
<dbReference type="CDD" id="cd12148">
    <property type="entry name" value="fungal_TF_MHR"/>
    <property type="match status" value="1"/>
</dbReference>
<reference evidence="13" key="2">
    <citation type="submission" date="2020-11" db="EMBL/GenBank/DDBJ databases">
        <title>Whole genome sequencing of Colletotrichum sp.</title>
        <authorList>
            <person name="Li H."/>
        </authorList>
    </citation>
    <scope>NUCLEOTIDE SEQUENCE</scope>
    <source>
        <strain evidence="13">CkLH20</strain>
    </source>
</reference>
<dbReference type="GO" id="GO:0006351">
    <property type="term" value="P:DNA-templated transcription"/>
    <property type="evidence" value="ECO:0007669"/>
    <property type="project" value="InterPro"/>
</dbReference>
<evidence type="ECO:0000256" key="3">
    <source>
        <dbReference type="ARBA" id="ARBA00023015"/>
    </source>
</evidence>
<keyword evidence="8" id="KW-0119">Carbohydrate metabolism</keyword>
<dbReference type="GO" id="GO:0016829">
    <property type="term" value="F:lyase activity"/>
    <property type="evidence" value="ECO:0007669"/>
    <property type="project" value="UniProtKB-KW"/>
</dbReference>
<keyword evidence="8" id="KW-0964">Secreted</keyword>
<dbReference type="SMART" id="SM00656">
    <property type="entry name" value="Amb_all"/>
    <property type="match status" value="1"/>
</dbReference>
<evidence type="ECO:0000256" key="9">
    <source>
        <dbReference type="SAM" id="MobiDB-lite"/>
    </source>
</evidence>
<keyword evidence="7" id="KW-0539">Nucleus</keyword>
<dbReference type="SUPFAM" id="SSF51126">
    <property type="entry name" value="Pectin lyase-like"/>
    <property type="match status" value="1"/>
</dbReference>